<name>A0A271J135_9BACT</name>
<dbReference type="GO" id="GO:0047372">
    <property type="term" value="F:monoacylglycerol lipase activity"/>
    <property type="evidence" value="ECO:0007669"/>
    <property type="project" value="TreeGrafter"/>
</dbReference>
<dbReference type="PIRSF" id="PIRSF005211">
    <property type="entry name" value="Ab_hydro_YheT"/>
    <property type="match status" value="1"/>
</dbReference>
<evidence type="ECO:0000256" key="2">
    <source>
        <dbReference type="PIRSR" id="PIRSR005211-1"/>
    </source>
</evidence>
<organism evidence="4 5">
    <name type="scientific">Rubrivirga marina</name>
    <dbReference type="NCBI Taxonomy" id="1196024"/>
    <lineage>
        <taxon>Bacteria</taxon>
        <taxon>Pseudomonadati</taxon>
        <taxon>Rhodothermota</taxon>
        <taxon>Rhodothermia</taxon>
        <taxon>Rhodothermales</taxon>
        <taxon>Rubricoccaceae</taxon>
        <taxon>Rubrivirga</taxon>
    </lineage>
</organism>
<proteinExistence type="inferred from homology"/>
<dbReference type="Gene3D" id="3.40.50.1820">
    <property type="entry name" value="alpha/beta hydrolase"/>
    <property type="match status" value="1"/>
</dbReference>
<feature type="active site" description="Charge relay system" evidence="2">
    <location>
        <position position="295"/>
    </location>
</feature>
<dbReference type="PANTHER" id="PTHR10794:SF94">
    <property type="entry name" value="ESTERASE YHET-RELATED"/>
    <property type="match status" value="1"/>
</dbReference>
<dbReference type="EMBL" id="MQWD01000001">
    <property type="protein sequence ID" value="PAP77070.1"/>
    <property type="molecule type" value="Genomic_DNA"/>
</dbReference>
<feature type="domain" description="Serine aminopeptidase S33" evidence="3">
    <location>
        <begin position="61"/>
        <end position="271"/>
    </location>
</feature>
<keyword evidence="5" id="KW-1185">Reference proteome</keyword>
<dbReference type="SUPFAM" id="SSF53474">
    <property type="entry name" value="alpha/beta-Hydrolases"/>
    <property type="match status" value="1"/>
</dbReference>
<protein>
    <recommendedName>
        <fullName evidence="3">Serine aminopeptidase S33 domain-containing protein</fullName>
    </recommendedName>
</protein>
<reference evidence="4 5" key="1">
    <citation type="submission" date="2016-11" db="EMBL/GenBank/DDBJ databases">
        <title>Study of marine rhodopsin-containing bacteria.</title>
        <authorList>
            <person name="Yoshizawa S."/>
            <person name="Kumagai Y."/>
            <person name="Kogure K."/>
        </authorList>
    </citation>
    <scope>NUCLEOTIDE SEQUENCE [LARGE SCALE GENOMIC DNA]</scope>
    <source>
        <strain evidence="4 5">SAORIC-28</strain>
    </source>
</reference>
<feature type="active site" description="Charge relay system" evidence="2">
    <location>
        <position position="139"/>
    </location>
</feature>
<evidence type="ECO:0000256" key="1">
    <source>
        <dbReference type="ARBA" id="ARBA00010884"/>
    </source>
</evidence>
<dbReference type="Pfam" id="PF12146">
    <property type="entry name" value="Hydrolase_4"/>
    <property type="match status" value="1"/>
</dbReference>
<evidence type="ECO:0000259" key="3">
    <source>
        <dbReference type="Pfam" id="PF12146"/>
    </source>
</evidence>
<dbReference type="PANTHER" id="PTHR10794">
    <property type="entry name" value="ABHYDROLASE DOMAIN-CONTAINING PROTEIN"/>
    <property type="match status" value="1"/>
</dbReference>
<dbReference type="Proteomes" id="UP000216339">
    <property type="component" value="Unassembled WGS sequence"/>
</dbReference>
<evidence type="ECO:0000313" key="4">
    <source>
        <dbReference type="EMBL" id="PAP77070.1"/>
    </source>
</evidence>
<comment type="similarity">
    <text evidence="1">Belongs to the AB hydrolase superfamily. AB hydrolase 4 family.</text>
</comment>
<dbReference type="GO" id="GO:0034338">
    <property type="term" value="F:short-chain carboxylesterase activity"/>
    <property type="evidence" value="ECO:0007669"/>
    <property type="project" value="TreeGrafter"/>
</dbReference>
<gene>
    <name evidence="4" type="ORF">BSZ37_11840</name>
</gene>
<comment type="caution">
    <text evidence="4">The sequence shown here is derived from an EMBL/GenBank/DDBJ whole genome shotgun (WGS) entry which is preliminary data.</text>
</comment>
<accession>A0A271J135</accession>
<sequence>MDFDPPPYRPPLALRSGHLQTVLPTLFRRVNGVSYRRQRLELDDGDFLDLDWVGRPEGASVAVIAHGLEGSSDRAYVRGMARDLAWRGWTVCAWNLRGCSGEPNRLLSAYHSGMTGDLGAVVDHVLAEGAAEVAVVGFSLGGNLTLKWLGEQGEDVDPRVVAGAGVSVPVDLAGSSETMEAWSRRIYMLRFMRSLTGKVAEKADRFEGAPDPEVVRQARTFREFDGLFTAPVHGFESAEDYWARASSLPVLPEIRVPTLLVNALDDPLLAPSCFPTASAAANPYLTLLTPRYGGHVGFIRRSGPYWSEEVVGRFVDAVRR</sequence>
<dbReference type="InterPro" id="IPR050960">
    <property type="entry name" value="AB_hydrolase_4_sf"/>
</dbReference>
<dbReference type="InterPro" id="IPR022742">
    <property type="entry name" value="Hydrolase_4"/>
</dbReference>
<feature type="active site" description="Charge relay system" evidence="2">
    <location>
        <position position="266"/>
    </location>
</feature>
<dbReference type="InterPro" id="IPR029058">
    <property type="entry name" value="AB_hydrolase_fold"/>
</dbReference>
<dbReference type="InterPro" id="IPR012020">
    <property type="entry name" value="ABHD4"/>
</dbReference>
<dbReference type="AlphaFoldDB" id="A0A271J135"/>
<dbReference type="RefSeq" id="WP_218830490.1">
    <property type="nucleotide sequence ID" value="NZ_MQWD01000001.1"/>
</dbReference>
<evidence type="ECO:0000313" key="5">
    <source>
        <dbReference type="Proteomes" id="UP000216339"/>
    </source>
</evidence>